<dbReference type="AlphaFoldDB" id="A0A2U2BQN8"/>
<comment type="caution">
    <text evidence="3">The sequence shown here is derived from an EMBL/GenBank/DDBJ whole genome shotgun (WGS) entry which is preliminary data.</text>
</comment>
<organism evidence="3 4">
    <name type="scientific">Marinicauda salina</name>
    <dbReference type="NCBI Taxonomy" id="2135793"/>
    <lineage>
        <taxon>Bacteria</taxon>
        <taxon>Pseudomonadati</taxon>
        <taxon>Pseudomonadota</taxon>
        <taxon>Alphaproteobacteria</taxon>
        <taxon>Maricaulales</taxon>
        <taxon>Maricaulaceae</taxon>
        <taxon>Marinicauda</taxon>
    </lineage>
</organism>
<feature type="domain" description="TtsA-like Glycoside hydrolase family 108" evidence="1">
    <location>
        <begin position="9"/>
        <end position="92"/>
    </location>
</feature>
<sequence length="169" mass="17865">MSAFEHALDHVLEWEGGFVDHPDDPGGATNMGITLRTLADWRGGDASVSDVRALTRDEAAAIYRARYWDAAHCGAMPAPIGFLTFDGAVNHGVGRAVKLLQRAVGVPDDGLVGPVTLGAANAADPGRIVEETAARRMAFYAGLSSFDTFGLGWSRRLMSALARAVRLAA</sequence>
<protein>
    <submittedName>
        <fullName evidence="3">Uncharacterized protein</fullName>
    </submittedName>
</protein>
<proteinExistence type="predicted"/>
<dbReference type="InterPro" id="IPR023346">
    <property type="entry name" value="Lysozyme-like_dom_sf"/>
</dbReference>
<dbReference type="InterPro" id="IPR018537">
    <property type="entry name" value="Peptidoglycan-bd_3"/>
</dbReference>
<dbReference type="SUPFAM" id="SSF53955">
    <property type="entry name" value="Lysozyme-like"/>
    <property type="match status" value="1"/>
</dbReference>
<feature type="domain" description="Peptidoglycan binding" evidence="2">
    <location>
        <begin position="95"/>
        <end position="157"/>
    </location>
</feature>
<gene>
    <name evidence="3" type="ORF">DDZ18_12925</name>
</gene>
<dbReference type="InterPro" id="IPR008565">
    <property type="entry name" value="TtsA-like_GH18_dom"/>
</dbReference>
<evidence type="ECO:0000259" key="2">
    <source>
        <dbReference type="Pfam" id="PF09374"/>
    </source>
</evidence>
<dbReference type="Pfam" id="PF05838">
    <property type="entry name" value="Glyco_hydro_108"/>
    <property type="match status" value="1"/>
</dbReference>
<dbReference type="OrthoDB" id="9815229at2"/>
<dbReference type="CDD" id="cd13926">
    <property type="entry name" value="N-acetylmuramidase_GH108"/>
    <property type="match status" value="1"/>
</dbReference>
<dbReference type="RefSeq" id="WP_109253824.1">
    <property type="nucleotide sequence ID" value="NZ_QEXV01000007.1"/>
</dbReference>
<dbReference type="Proteomes" id="UP000245168">
    <property type="component" value="Unassembled WGS sequence"/>
</dbReference>
<dbReference type="EMBL" id="QEXV01000007">
    <property type="protein sequence ID" value="PWE16322.1"/>
    <property type="molecule type" value="Genomic_DNA"/>
</dbReference>
<dbReference type="Pfam" id="PF09374">
    <property type="entry name" value="PG_binding_3"/>
    <property type="match status" value="1"/>
</dbReference>
<evidence type="ECO:0000259" key="1">
    <source>
        <dbReference type="Pfam" id="PF05838"/>
    </source>
</evidence>
<keyword evidence="4" id="KW-1185">Reference proteome</keyword>
<reference evidence="4" key="1">
    <citation type="submission" date="2018-05" db="EMBL/GenBank/DDBJ databases">
        <authorList>
            <person name="Liu B.-T."/>
        </authorList>
    </citation>
    <scope>NUCLEOTIDE SEQUENCE [LARGE SCALE GENOMIC DNA]</scope>
    <source>
        <strain evidence="4">WD6-1</strain>
    </source>
</reference>
<name>A0A2U2BQN8_9PROT</name>
<evidence type="ECO:0000313" key="4">
    <source>
        <dbReference type="Proteomes" id="UP000245168"/>
    </source>
</evidence>
<dbReference type="Gene3D" id="1.20.141.10">
    <property type="entry name" value="Chitosanase, subunit A, domain 1"/>
    <property type="match status" value="1"/>
</dbReference>
<evidence type="ECO:0000313" key="3">
    <source>
        <dbReference type="EMBL" id="PWE16322.1"/>
    </source>
</evidence>
<accession>A0A2U2BQN8</accession>